<evidence type="ECO:0000256" key="1">
    <source>
        <dbReference type="SAM" id="Phobius"/>
    </source>
</evidence>
<dbReference type="Gene3D" id="3.30.530.20">
    <property type="match status" value="1"/>
</dbReference>
<keyword evidence="1" id="KW-1133">Transmembrane helix</keyword>
<name>A0A923DZV7_9SPHI</name>
<keyword evidence="3" id="KW-1185">Reference proteome</keyword>
<dbReference type="AlphaFoldDB" id="A0A923DZV7"/>
<keyword evidence="1" id="KW-0812">Transmembrane</keyword>
<dbReference type="RefSeq" id="WP_182923791.1">
    <property type="nucleotide sequence ID" value="NZ_WNXD01000002.1"/>
</dbReference>
<dbReference type="CDD" id="cd07818">
    <property type="entry name" value="SRPBCC_1"/>
    <property type="match status" value="1"/>
</dbReference>
<dbReference type="SUPFAM" id="SSF55961">
    <property type="entry name" value="Bet v1-like"/>
    <property type="match status" value="1"/>
</dbReference>
<evidence type="ECO:0000313" key="3">
    <source>
        <dbReference type="Proteomes" id="UP000601055"/>
    </source>
</evidence>
<dbReference type="InterPro" id="IPR023393">
    <property type="entry name" value="START-like_dom_sf"/>
</dbReference>
<evidence type="ECO:0000313" key="2">
    <source>
        <dbReference type="EMBL" id="MBB2147171.1"/>
    </source>
</evidence>
<accession>A0A923DZV7</accession>
<comment type="caution">
    <text evidence="2">The sequence shown here is derived from an EMBL/GenBank/DDBJ whole genome shotgun (WGS) entry which is preliminary data.</text>
</comment>
<organism evidence="2 3">
    <name type="scientific">Pedobacter planticolens</name>
    <dbReference type="NCBI Taxonomy" id="2679964"/>
    <lineage>
        <taxon>Bacteria</taxon>
        <taxon>Pseudomonadati</taxon>
        <taxon>Bacteroidota</taxon>
        <taxon>Sphingobacteriia</taxon>
        <taxon>Sphingobacteriales</taxon>
        <taxon>Sphingobacteriaceae</taxon>
        <taxon>Pedobacter</taxon>
    </lineage>
</organism>
<dbReference type="Proteomes" id="UP000601055">
    <property type="component" value="Unassembled WGS sequence"/>
</dbReference>
<reference evidence="2" key="1">
    <citation type="submission" date="2019-11" db="EMBL/GenBank/DDBJ databases">
        <title>Description of Pedobacter sp. LMG 31464T.</title>
        <authorList>
            <person name="Carlier A."/>
            <person name="Qi S."/>
            <person name="Vandamme P."/>
        </authorList>
    </citation>
    <scope>NUCLEOTIDE SEQUENCE</scope>
    <source>
        <strain evidence="2">LMG 31464</strain>
    </source>
</reference>
<dbReference type="EMBL" id="WNXD01000002">
    <property type="protein sequence ID" value="MBB2147171.1"/>
    <property type="molecule type" value="Genomic_DNA"/>
</dbReference>
<proteinExistence type="predicted"/>
<protein>
    <submittedName>
        <fullName evidence="2">Polyketide cyclase</fullName>
    </submittedName>
</protein>
<dbReference type="Pfam" id="PF10604">
    <property type="entry name" value="Polyketide_cyc2"/>
    <property type="match status" value="1"/>
</dbReference>
<gene>
    <name evidence="2" type="ORF">GM921_16850</name>
</gene>
<feature type="transmembrane region" description="Helical" evidence="1">
    <location>
        <begin position="6"/>
        <end position="25"/>
    </location>
</feature>
<dbReference type="InterPro" id="IPR019587">
    <property type="entry name" value="Polyketide_cyclase/dehydratase"/>
</dbReference>
<sequence>MKVLKVLLGIIVVLVIIFFVGGMFLPKTYSVSRTTTINAPDSVIYKNVADFNEFLKWNPWTKMEPTAKVTITGTVAQPGHLYEWVGDKVGTGQMKLTEAMPNQSIVEEMKFIKPMESSSTVRFDIAKEGDGNKVTWTISGESVGAMNKWMGLFMDKMMGKDFEDGLKSLKEKSEKGE</sequence>
<keyword evidence="1" id="KW-0472">Membrane</keyword>